<protein>
    <submittedName>
        <fullName evidence="1">Uncharacterized protein</fullName>
    </submittedName>
</protein>
<evidence type="ECO:0000313" key="2">
    <source>
        <dbReference type="Proteomes" id="UP000050301"/>
    </source>
</evidence>
<comment type="caution">
    <text evidence="1">The sequence shown here is derived from an EMBL/GenBank/DDBJ whole genome shotgun (WGS) entry which is preliminary data.</text>
</comment>
<dbReference type="Proteomes" id="UP000050301">
    <property type="component" value="Unassembled WGS sequence"/>
</dbReference>
<organism evidence="1 2">
    <name type="scientific">Acidiplasma cupricumulans</name>
    <dbReference type="NCBI Taxonomy" id="312540"/>
    <lineage>
        <taxon>Archaea</taxon>
        <taxon>Methanobacteriati</taxon>
        <taxon>Thermoplasmatota</taxon>
        <taxon>Thermoplasmata</taxon>
        <taxon>Thermoplasmatales</taxon>
        <taxon>Ferroplasmaceae</taxon>
        <taxon>Acidiplasma</taxon>
    </lineage>
</organism>
<dbReference type="InterPro" id="IPR008508">
    <property type="entry name" value="Bax1"/>
</dbReference>
<sequence length="429" mass="50335">MIARKTKNGLIFPIFLSGENSDYIDNVLDIFTKNIGNKKEIIEKNLKELEAKSSNNKIIRAISTVIYRNSIFEPPVSVNAPELRYDVFKAARIPPLDYEEKIEILKDVMEKYGLTYDEIISGLYADRDNEQVLRAVKTDDVWQIARIYNLEQIETILMKCTELRITEASDWNYALRSIKLLGLLYETHTDGENLNFITVTGPVSIFENTERYGTRFAMLIEKLYKMDKWAIDADIKIKDKYDKSESVYKLKIGDNVSYYLPDRKINEDTPSYSFLKKAEPLIIKNNVYFPDYIINIDGKDVYINISNLRYLKQDSKTENEVKKYVNWENVYVLRDKEKMIPGSICFYNDIDFNALKRYLEEKYSNNISIKKEIDEYSINEIKKNIEKLYPDTEKIINYIESEGLIPERLLPALGYKLKWRGLDLIIVKK</sequence>
<gene>
    <name evidence="1" type="ORF">AOG55_07520</name>
</gene>
<dbReference type="EMBL" id="LKBH01000181">
    <property type="protein sequence ID" value="KQB35137.1"/>
    <property type="molecule type" value="Genomic_DNA"/>
</dbReference>
<proteinExistence type="predicted"/>
<dbReference type="InParanoid" id="A0A0Q0RS01"/>
<dbReference type="Pfam" id="PF05626">
    <property type="entry name" value="DUF790"/>
    <property type="match status" value="1"/>
</dbReference>
<accession>A0A0Q0RS01</accession>
<evidence type="ECO:0000313" key="1">
    <source>
        <dbReference type="EMBL" id="KQB35137.1"/>
    </source>
</evidence>
<name>A0A0Q0RS01_9ARCH</name>
<dbReference type="AlphaFoldDB" id="A0A0Q0RS01"/>
<dbReference type="PANTHER" id="PTHR39640">
    <property type="entry name" value="VNG6129C"/>
    <property type="match status" value="1"/>
</dbReference>
<reference evidence="1 2" key="1">
    <citation type="submission" date="2015-09" db="EMBL/GenBank/DDBJ databases">
        <title>Heavy metals and arsenic resistance mechanisms in polyextremophilic archaea of the family Ferroplasmaceae.</title>
        <authorList>
            <person name="Bulaev A.G."/>
            <person name="Kanygina A.V."/>
        </authorList>
    </citation>
    <scope>NUCLEOTIDE SEQUENCE [LARGE SCALE GENOMIC DNA]</scope>
    <source>
        <strain evidence="1 2">BH2</strain>
    </source>
</reference>
<keyword evidence="2" id="KW-1185">Reference proteome</keyword>
<dbReference type="PANTHER" id="PTHR39640:SF1">
    <property type="entry name" value="DUF790 FAMILY PROTEIN"/>
    <property type="match status" value="1"/>
</dbReference>
<dbReference type="PIRSF" id="PIRSF019435">
    <property type="entry name" value="UCP019435"/>
    <property type="match status" value="1"/>
</dbReference>